<name>A0A0M9EPK5_FUSLA</name>
<dbReference type="Pfam" id="PF00107">
    <property type="entry name" value="ADH_zinc_N"/>
    <property type="match status" value="1"/>
</dbReference>
<gene>
    <name evidence="4" type="ORF">FLAG1_09920</name>
</gene>
<dbReference type="InterPro" id="IPR036291">
    <property type="entry name" value="NAD(P)-bd_dom_sf"/>
</dbReference>
<dbReference type="Gene3D" id="3.90.180.10">
    <property type="entry name" value="Medium-chain alcohol dehydrogenases, catalytic domain"/>
    <property type="match status" value="1"/>
</dbReference>
<protein>
    <submittedName>
        <fullName evidence="4">6-hydroxy-d-nicotine oxidase</fullName>
    </submittedName>
</protein>
<dbReference type="CDD" id="cd08249">
    <property type="entry name" value="enoyl_reductase_like"/>
    <property type="match status" value="1"/>
</dbReference>
<dbReference type="PANTHER" id="PTHR45348">
    <property type="entry name" value="HYPOTHETICAL OXIDOREDUCTASE (EUROFUNG)"/>
    <property type="match status" value="1"/>
</dbReference>
<sequence>MKALVSNRSIVTRLINASRAQPICGQGGRVQDDVPIPTISSNEILVKVKAVALNPTDFKHLDILSPSHSIIGCDYAGVVHKVGDSVKDKWQVGDRVAGAVHGGLYPDKGSFAEYLKTDADLAWRVPDKISDTDVTTYGVSAVTAMLTLNIHHELPFLDTRPSIPKNEAVFIYAGATSAGLYHIELAKAVGYRVVTTASPRSFDLVKKYGADAVFDYNSLTVAADIVKEYPKITKAVDCFSEGKSTSICAAVLKPSGGKVITLLPNGKSSTRGVSYDLVMSYTAFGHPFQWLPPIGPKFEARPQDRAALVRFCEILPNITHILKPIPTVVLENGFDGVLEGLNKLRAGQTTDDSCWPSTKTWSALNSTINGHFIRYTPPGAVCYKSHPSYNAEACDSVIKHEWLNAGCIPVFENGTSIYGDPESGERGCSNDVLPAYVVNATTTDYVAVTLKFAAEKNIRLVIKNTGHAGDGRNPGIWTHNLKGIELIEDFNSTCPNSKDAPSPRMAATVGAGVRDGEMVEALAAMNALAVSGTSNDVGVAGRSTGGGHEFATGHYGQGADSIPEAEIVTPSGKVVIANECQNEDLYWAIRGGGGGTIGVITRLTLKAYPAPQMVMAEFDISIKNHSSEDEWYQLIAEAHALFPAIQDAGIHGYYTVEGPPSAEALTFSGSLMMFEASSKTYEDAIRPFAKLLESSNDTVASSLYRLPVNNWQGLLKILPDIGSVSAGHSIRTSRMISRRTVIEKSDEFAAVYEKIGPTKKAPSNGLPNLSISGTLTISPKPVNNSLHPSWRNTTVHLITGQAWTDSANETEIRSMIHDMTYRKLGLLRDLDAVQGAYLNEARFKSFFQGYEHY</sequence>
<dbReference type="PANTHER" id="PTHR45348:SF7">
    <property type="entry name" value="ZINC BINDING OXIDOREDUCTASE, PUTATIVE-RELATED"/>
    <property type="match status" value="1"/>
</dbReference>
<dbReference type="Proteomes" id="UP000037904">
    <property type="component" value="Unassembled WGS sequence"/>
</dbReference>
<dbReference type="PROSITE" id="PS51387">
    <property type="entry name" value="FAD_PCMH"/>
    <property type="match status" value="1"/>
</dbReference>
<evidence type="ECO:0000259" key="3">
    <source>
        <dbReference type="PROSITE" id="PS51387"/>
    </source>
</evidence>
<dbReference type="SUPFAM" id="SSF51735">
    <property type="entry name" value="NAD(P)-binding Rossmann-fold domains"/>
    <property type="match status" value="1"/>
</dbReference>
<dbReference type="EMBL" id="JXCE01000445">
    <property type="protein sequence ID" value="KPA37273.1"/>
    <property type="molecule type" value="Genomic_DNA"/>
</dbReference>
<dbReference type="Pfam" id="PF01565">
    <property type="entry name" value="FAD_binding_4"/>
    <property type="match status" value="1"/>
</dbReference>
<evidence type="ECO:0000256" key="1">
    <source>
        <dbReference type="ARBA" id="ARBA00008072"/>
    </source>
</evidence>
<accession>A0A0M9EPK5</accession>
<dbReference type="AlphaFoldDB" id="A0A0M9EPK5"/>
<dbReference type="InterPro" id="IPR013154">
    <property type="entry name" value="ADH-like_N"/>
</dbReference>
<dbReference type="InterPro" id="IPR006094">
    <property type="entry name" value="Oxid_FAD_bind_N"/>
</dbReference>
<dbReference type="InterPro" id="IPR013149">
    <property type="entry name" value="ADH-like_C"/>
</dbReference>
<proteinExistence type="inferred from homology"/>
<dbReference type="GO" id="GO:0071949">
    <property type="term" value="F:FAD binding"/>
    <property type="evidence" value="ECO:0007669"/>
    <property type="project" value="InterPro"/>
</dbReference>
<keyword evidence="2" id="KW-0560">Oxidoreductase</keyword>
<evidence type="ECO:0000313" key="4">
    <source>
        <dbReference type="EMBL" id="KPA37273.1"/>
    </source>
</evidence>
<dbReference type="InterPro" id="IPR047122">
    <property type="entry name" value="Trans-enoyl_RdTase-like"/>
</dbReference>
<evidence type="ECO:0000313" key="5">
    <source>
        <dbReference type="Proteomes" id="UP000037904"/>
    </source>
</evidence>
<reference evidence="4 5" key="1">
    <citation type="submission" date="2015-04" db="EMBL/GenBank/DDBJ databases">
        <title>The draft genome sequence of Fusarium langsethiae, a T-2/HT-2 mycotoxin producer.</title>
        <authorList>
            <person name="Lysoe E."/>
            <person name="Divon H.H."/>
            <person name="Terzi V."/>
            <person name="Orru L."/>
            <person name="Lamontanara A."/>
            <person name="Kolseth A.-K."/>
            <person name="Frandsen R.J."/>
            <person name="Nielsen K."/>
            <person name="Thrane U."/>
        </authorList>
    </citation>
    <scope>NUCLEOTIDE SEQUENCE [LARGE SCALE GENOMIC DNA]</scope>
    <source>
        <strain evidence="4 5">Fl201059</strain>
    </source>
</reference>
<feature type="domain" description="FAD-binding PCMH-type" evidence="3">
    <location>
        <begin position="430"/>
        <end position="610"/>
    </location>
</feature>
<dbReference type="SUPFAM" id="SSF50129">
    <property type="entry name" value="GroES-like"/>
    <property type="match status" value="1"/>
</dbReference>
<dbReference type="GO" id="GO:0016651">
    <property type="term" value="F:oxidoreductase activity, acting on NAD(P)H"/>
    <property type="evidence" value="ECO:0007669"/>
    <property type="project" value="InterPro"/>
</dbReference>
<dbReference type="Gene3D" id="3.30.465.10">
    <property type="match status" value="1"/>
</dbReference>
<evidence type="ECO:0000256" key="2">
    <source>
        <dbReference type="ARBA" id="ARBA00023002"/>
    </source>
</evidence>
<comment type="similarity">
    <text evidence="1">Belongs to the zinc-containing alcohol dehydrogenase family.</text>
</comment>
<dbReference type="InterPro" id="IPR016169">
    <property type="entry name" value="FAD-bd_PCMH_sub2"/>
</dbReference>
<dbReference type="SMART" id="SM00829">
    <property type="entry name" value="PKS_ER"/>
    <property type="match status" value="1"/>
</dbReference>
<dbReference type="InterPro" id="IPR011032">
    <property type="entry name" value="GroES-like_sf"/>
</dbReference>
<dbReference type="InterPro" id="IPR036318">
    <property type="entry name" value="FAD-bd_PCMH-like_sf"/>
</dbReference>
<organism evidence="4 5">
    <name type="scientific">Fusarium langsethiae</name>
    <dbReference type="NCBI Taxonomy" id="179993"/>
    <lineage>
        <taxon>Eukaryota</taxon>
        <taxon>Fungi</taxon>
        <taxon>Dikarya</taxon>
        <taxon>Ascomycota</taxon>
        <taxon>Pezizomycotina</taxon>
        <taxon>Sordariomycetes</taxon>
        <taxon>Hypocreomycetidae</taxon>
        <taxon>Hypocreales</taxon>
        <taxon>Nectriaceae</taxon>
        <taxon>Fusarium</taxon>
    </lineage>
</organism>
<dbReference type="Gene3D" id="3.40.50.720">
    <property type="entry name" value="NAD(P)-binding Rossmann-like Domain"/>
    <property type="match status" value="1"/>
</dbReference>
<keyword evidence="5" id="KW-1185">Reference proteome</keyword>
<comment type="caution">
    <text evidence="4">The sequence shown here is derived from an EMBL/GenBank/DDBJ whole genome shotgun (WGS) entry which is preliminary data.</text>
</comment>
<dbReference type="Pfam" id="PF08240">
    <property type="entry name" value="ADH_N"/>
    <property type="match status" value="1"/>
</dbReference>
<dbReference type="SUPFAM" id="SSF56176">
    <property type="entry name" value="FAD-binding/transporter-associated domain-like"/>
    <property type="match status" value="1"/>
</dbReference>
<dbReference type="InterPro" id="IPR016166">
    <property type="entry name" value="FAD-bd_PCMH"/>
</dbReference>
<dbReference type="InterPro" id="IPR020843">
    <property type="entry name" value="ER"/>
</dbReference>